<reference evidence="4" key="1">
    <citation type="submission" date="2020-05" db="EMBL/GenBank/DDBJ databases">
        <authorList>
            <person name="Chiriac C."/>
            <person name="Salcher M."/>
            <person name="Ghai R."/>
            <person name="Kavagutti S V."/>
        </authorList>
    </citation>
    <scope>NUCLEOTIDE SEQUENCE</scope>
</reference>
<sequence length="121" mass="12447">MTIEPPWPAEFTDPGAEPPRRYQPGVVVGVALATALGAPGVTFLASLLASSLTMYLPFLPILPVLIILAVPVMIIVSSIATHRSTAPRSRSVWMGVLIGCGLALIVGAGLCVAVITSLNSG</sequence>
<evidence type="ECO:0000313" key="3">
    <source>
        <dbReference type="EMBL" id="CAB4951572.1"/>
    </source>
</evidence>
<dbReference type="EMBL" id="CAFBIZ010000260">
    <property type="protein sequence ID" value="CAB4852369.1"/>
    <property type="molecule type" value="Genomic_DNA"/>
</dbReference>
<evidence type="ECO:0000313" key="2">
    <source>
        <dbReference type="EMBL" id="CAB4852369.1"/>
    </source>
</evidence>
<accession>A0A6J7RD66</accession>
<feature type="transmembrane region" description="Helical" evidence="1">
    <location>
        <begin position="92"/>
        <end position="115"/>
    </location>
</feature>
<keyword evidence="1" id="KW-0812">Transmembrane</keyword>
<keyword evidence="1" id="KW-0472">Membrane</keyword>
<organism evidence="4">
    <name type="scientific">freshwater metagenome</name>
    <dbReference type="NCBI Taxonomy" id="449393"/>
    <lineage>
        <taxon>unclassified sequences</taxon>
        <taxon>metagenomes</taxon>
        <taxon>ecological metagenomes</taxon>
    </lineage>
</organism>
<dbReference type="AlphaFoldDB" id="A0A6J7RD66"/>
<dbReference type="EMBL" id="CAFBND010000082">
    <property type="protein sequence ID" value="CAB4951572.1"/>
    <property type="molecule type" value="Genomic_DNA"/>
</dbReference>
<dbReference type="EMBL" id="CAFBPU010000009">
    <property type="protein sequence ID" value="CAB5026803.1"/>
    <property type="molecule type" value="Genomic_DNA"/>
</dbReference>
<feature type="transmembrane region" description="Helical" evidence="1">
    <location>
        <begin position="55"/>
        <end position="80"/>
    </location>
</feature>
<evidence type="ECO:0000256" key="1">
    <source>
        <dbReference type="SAM" id="Phobius"/>
    </source>
</evidence>
<proteinExistence type="predicted"/>
<name>A0A6J7RD66_9ZZZZ</name>
<keyword evidence="1" id="KW-1133">Transmembrane helix</keyword>
<protein>
    <submittedName>
        <fullName evidence="4">Unannotated protein</fullName>
    </submittedName>
</protein>
<feature type="transmembrane region" description="Helical" evidence="1">
    <location>
        <begin position="26"/>
        <end position="49"/>
    </location>
</feature>
<gene>
    <name evidence="2" type="ORF">UFOPK3268_01623</name>
    <name evidence="3" type="ORF">UFOPK3752_01689</name>
    <name evidence="4" type="ORF">UFOPK4150_00605</name>
</gene>
<evidence type="ECO:0000313" key="4">
    <source>
        <dbReference type="EMBL" id="CAB5026803.1"/>
    </source>
</evidence>